<sequence>MKQEKLDKCFGWFLEMLKKQYMNIPFIEVLTQMPAYAKFMKEILSSKRKLEEITVVKLNAHCSAILQNKISQKCGDPGSFTIPYSLGSEKFDKALCDSGISINLISLYVFIKVEGVVVLIYDSQWINLVQVVPQNEMIEKVVRYDCYCFLDGYSGYNQIPIVPEDVEKTTFTCPGDMNRKCLETSSTNFYEEHKELLGRAGLYRKFIKNFSCITKPLTTLLAKDDKFVFIVKFLRAFKLIKEKLGTALIMVKPDWSQPFKIMCDSSDVAVGAALGQRKDKMFRPIYYTSRTLNNAQVKYATIKKEFFVVVFDFEKFRSYLVGSKEGTKNHIADHISQLERPLVEIVEIREGFPDDQIFSIAVVSERRSWYADVANILDNGWLPRDRSRDQIRKLQGEQRSWKSVFNGLFYTNMHERPFPLPHSYQYILVAIDYVSKWAEGIPTTINDSRVVCEFLQKNIFIRFGTPRVIISDNRSHFVNKAFAALLSKLAGEHKLLQMNKLEEFRLDAYENERIFKKKTKRWHDHLIKPNEFHEGANFCYTIVDLGCFPKNSNQVGRIRTMSRHPSKRANTGSYGVAPSSRRGGRREAPDFPVEEDMEEIDPEDDVVLECKFGIRVVLAHARHWYTTFVTDVNPDLEFGIDDGKLARKYSVI</sequence>
<evidence type="ECO:0000313" key="1">
    <source>
        <dbReference type="Proteomes" id="UP000790787"/>
    </source>
</evidence>
<name>A0AC58UHP1_TOBAC</name>
<accession>A0AC58UHP1</accession>
<keyword evidence="1" id="KW-1185">Reference proteome</keyword>
<dbReference type="Proteomes" id="UP000790787">
    <property type="component" value="Chromosome 5"/>
</dbReference>
<proteinExistence type="predicted"/>
<dbReference type="RefSeq" id="XP_075109010.1">
    <property type="nucleotide sequence ID" value="XM_075252909.1"/>
</dbReference>
<gene>
    <name evidence="2" type="primary">LOC142180821</name>
</gene>
<evidence type="ECO:0000313" key="2">
    <source>
        <dbReference type="RefSeq" id="XP_075109010.1"/>
    </source>
</evidence>
<organism evidence="1 2">
    <name type="scientific">Nicotiana tabacum</name>
    <name type="common">Common tobacco</name>
    <dbReference type="NCBI Taxonomy" id="4097"/>
    <lineage>
        <taxon>Eukaryota</taxon>
        <taxon>Viridiplantae</taxon>
        <taxon>Streptophyta</taxon>
        <taxon>Embryophyta</taxon>
        <taxon>Tracheophyta</taxon>
        <taxon>Spermatophyta</taxon>
        <taxon>Magnoliopsida</taxon>
        <taxon>eudicotyledons</taxon>
        <taxon>Gunneridae</taxon>
        <taxon>Pentapetalae</taxon>
        <taxon>asterids</taxon>
        <taxon>lamiids</taxon>
        <taxon>Solanales</taxon>
        <taxon>Solanaceae</taxon>
        <taxon>Nicotianoideae</taxon>
        <taxon>Nicotianeae</taxon>
        <taxon>Nicotiana</taxon>
    </lineage>
</organism>
<protein>
    <submittedName>
        <fullName evidence="2">Uncharacterized protein LOC142180821</fullName>
    </submittedName>
</protein>
<reference evidence="1" key="1">
    <citation type="journal article" date="2014" name="Nat. Commun.">
        <title>The tobacco genome sequence and its comparison with those of tomato and potato.</title>
        <authorList>
            <person name="Sierro N."/>
            <person name="Battey J.N."/>
            <person name="Ouadi S."/>
            <person name="Bakaher N."/>
            <person name="Bovet L."/>
            <person name="Willig A."/>
            <person name="Goepfert S."/>
            <person name="Peitsch M.C."/>
            <person name="Ivanov N.V."/>
        </authorList>
    </citation>
    <scope>NUCLEOTIDE SEQUENCE [LARGE SCALE GENOMIC DNA]</scope>
</reference>
<reference evidence="2" key="2">
    <citation type="submission" date="2025-08" db="UniProtKB">
        <authorList>
            <consortium name="RefSeq"/>
        </authorList>
    </citation>
    <scope>IDENTIFICATION</scope>
    <source>
        <tissue evidence="2">Leaf</tissue>
    </source>
</reference>